<dbReference type="GO" id="GO:0019903">
    <property type="term" value="F:protein phosphatase binding"/>
    <property type="evidence" value="ECO:0007669"/>
    <property type="project" value="InterPro"/>
</dbReference>
<dbReference type="PANTHER" id="PTHR12634:SF8">
    <property type="entry name" value="FIERY MOUNTAIN, ISOFORM D"/>
    <property type="match status" value="1"/>
</dbReference>
<dbReference type="InterPro" id="IPR007587">
    <property type="entry name" value="SAPS"/>
</dbReference>
<feature type="region of interest" description="Disordered" evidence="3">
    <location>
        <begin position="417"/>
        <end position="549"/>
    </location>
</feature>
<feature type="compositionally biased region" description="Acidic residues" evidence="3">
    <location>
        <begin position="905"/>
        <end position="920"/>
    </location>
</feature>
<feature type="compositionally biased region" description="Basic and acidic residues" evidence="3">
    <location>
        <begin position="76"/>
        <end position="91"/>
    </location>
</feature>
<reference evidence="4 5" key="1">
    <citation type="submission" date="2019-04" db="EMBL/GenBank/DDBJ databases">
        <title>Comparative genomics and transcriptomics to analyze fruiting body development in filamentous ascomycetes.</title>
        <authorList>
            <consortium name="DOE Joint Genome Institute"/>
            <person name="Lutkenhaus R."/>
            <person name="Traeger S."/>
            <person name="Breuer J."/>
            <person name="Kuo A."/>
            <person name="Lipzen A."/>
            <person name="Pangilinan J."/>
            <person name="Dilworth D."/>
            <person name="Sandor L."/>
            <person name="Poggeler S."/>
            <person name="Barry K."/>
            <person name="Grigoriev I.V."/>
            <person name="Nowrousian M."/>
        </authorList>
    </citation>
    <scope>NUCLEOTIDE SEQUENCE [LARGE SCALE GENOMIC DNA]</scope>
    <source>
        <strain evidence="4 5">CBS 389.68</strain>
    </source>
</reference>
<dbReference type="Pfam" id="PF04499">
    <property type="entry name" value="SAPS"/>
    <property type="match status" value="1"/>
</dbReference>
<dbReference type="FunCoup" id="A0A4S2N3J2">
    <property type="interactions" value="989"/>
</dbReference>
<gene>
    <name evidence="4" type="ORF">EX30DRAFT_90979</name>
</gene>
<proteinExistence type="inferred from homology"/>
<evidence type="ECO:0000313" key="5">
    <source>
        <dbReference type="Proteomes" id="UP000298138"/>
    </source>
</evidence>
<protein>
    <submittedName>
        <fullName evidence="4">SAPS-domain-containing protein</fullName>
    </submittedName>
</protein>
<accession>A0A4S2N3J2</accession>
<feature type="region of interest" description="Disordered" evidence="3">
    <location>
        <begin position="568"/>
        <end position="633"/>
    </location>
</feature>
<name>A0A4S2N3J2_9PEZI</name>
<dbReference type="GO" id="GO:0005634">
    <property type="term" value="C:nucleus"/>
    <property type="evidence" value="ECO:0007669"/>
    <property type="project" value="TreeGrafter"/>
</dbReference>
<dbReference type="STRING" id="341454.A0A4S2N3J2"/>
<organism evidence="4 5">
    <name type="scientific">Ascodesmis nigricans</name>
    <dbReference type="NCBI Taxonomy" id="341454"/>
    <lineage>
        <taxon>Eukaryota</taxon>
        <taxon>Fungi</taxon>
        <taxon>Dikarya</taxon>
        <taxon>Ascomycota</taxon>
        <taxon>Pezizomycotina</taxon>
        <taxon>Pezizomycetes</taxon>
        <taxon>Pezizales</taxon>
        <taxon>Ascodesmidaceae</taxon>
        <taxon>Ascodesmis</taxon>
    </lineage>
</organism>
<dbReference type="InParanoid" id="A0A4S2N3J2"/>
<dbReference type="GO" id="GO:0005829">
    <property type="term" value="C:cytosol"/>
    <property type="evidence" value="ECO:0007669"/>
    <property type="project" value="TreeGrafter"/>
</dbReference>
<feature type="region of interest" description="Disordered" evidence="3">
    <location>
        <begin position="885"/>
        <end position="947"/>
    </location>
</feature>
<dbReference type="AlphaFoldDB" id="A0A4S2N3J2"/>
<feature type="compositionally biased region" description="Basic and acidic residues" evidence="3">
    <location>
        <begin position="494"/>
        <end position="505"/>
    </location>
</feature>
<evidence type="ECO:0000313" key="4">
    <source>
        <dbReference type="EMBL" id="TGZ83760.1"/>
    </source>
</evidence>
<dbReference type="EMBL" id="ML220113">
    <property type="protein sequence ID" value="TGZ83760.1"/>
    <property type="molecule type" value="Genomic_DNA"/>
</dbReference>
<feature type="compositionally biased region" description="Acidic residues" evidence="3">
    <location>
        <begin position="465"/>
        <end position="478"/>
    </location>
</feature>
<feature type="compositionally biased region" description="Basic and acidic residues" evidence="3">
    <location>
        <begin position="612"/>
        <end position="628"/>
    </location>
</feature>
<feature type="region of interest" description="Disordered" evidence="3">
    <location>
        <begin position="66"/>
        <end position="91"/>
    </location>
</feature>
<dbReference type="PANTHER" id="PTHR12634">
    <property type="entry name" value="SIT4 YEAST -ASSOCIATING PROTEIN-RELATED"/>
    <property type="match status" value="1"/>
</dbReference>
<evidence type="ECO:0000256" key="3">
    <source>
        <dbReference type="SAM" id="MobiDB-lite"/>
    </source>
</evidence>
<keyword evidence="2" id="KW-0131">Cell cycle</keyword>
<feature type="compositionally biased region" description="Polar residues" evidence="3">
    <location>
        <begin position="511"/>
        <end position="520"/>
    </location>
</feature>
<feature type="compositionally biased region" description="Basic and acidic residues" evidence="3">
    <location>
        <begin position="417"/>
        <end position="440"/>
    </location>
</feature>
<sequence>MFWRFGGYASISTLDSILDKPDVTLEEVLEESDLIQELKQHNSKLIEYLREEKILHRLLEYVIAPKAAPPEPTPSSEEKSASDNDNEAKDEHVAATATLSCEEREKEEKLRLKYAYVACEVLSSDTWVIVDSLMSHTEHLRKFWKFLERPAPLDPLQASYFTKVNETLLDKKTEEMMNFIKTMDGMVVDMLKHVDCPMIMDLMLKMISMEKCEGGSGIVDWLHDQNLIPRLLAFLSDEFPPSTQTASGDFIKALITISANASQNESSCIGPNDLTRQLVSEECISKLIRDMLKGGNPLTVGVGIIIEVIRKNNSDYDPEIGNGPDSVPTSKDPIYLGTLLRLFADHVPQFMQLVQSYNTTTNPDGTTNENRKELRVAFGGSIEPLGFDRFKTCELMAELLHCSNMALLNEKGGDQYVKERDRERERLKQERRRQQQKLDDDGQTTDNEGVVVDKPQLHVQNGEVDLSDDGMNEDEYEDVTISAILDEPTLINTTEKKKKEGEKSGEPSSTVSEKNPQTPVASFGNHPTPVSIPADEIPPLNIKPKGPIQKETVEQLDEIVKERVALVNEDVVMEDVPPPPPPKDDPPVRSPSTTAIEPPKCPSPPPASISEMDEKTQKDEQSQSDDLKSSVPEQAVISPISPERLDAELPPLPVEPLDEEENLMDLSEGEIQDGNASIRSLASVETSFTEYIQPDIDGKPVVGDHLKMMFVENKVVPTILEFFFRFPWNNFLHNVVYDVVQQVFNGPMDRGYNRALAIDLFVAGQIIDRIIGGQKMSEQYEQKRKMRLGFMGHLTLVAEEVVKFQERSPPEIVLEKMSSPTWIEYVEETLATTRERDNAILGGVRPDMHMGPRIAGIGGPQMQVFNQNTGASGLDSIDLANATSGAGGSGTNTGGLLSSGFGSSSDEEDDDMEHDDEDDEVARLGLSGSSDQVGNSAMRNPFDDEESEVMEELDVDMRFEDIDDMFDDDMSFL</sequence>
<dbReference type="GO" id="GO:0019888">
    <property type="term" value="F:protein phosphatase regulator activity"/>
    <property type="evidence" value="ECO:0007669"/>
    <property type="project" value="TreeGrafter"/>
</dbReference>
<comment type="similarity">
    <text evidence="1">Belongs to the SAPS family.</text>
</comment>
<dbReference type="OrthoDB" id="295029at2759"/>
<keyword evidence="5" id="KW-1185">Reference proteome</keyword>
<feature type="compositionally biased region" description="Low complexity" evidence="3">
    <location>
        <begin position="894"/>
        <end position="904"/>
    </location>
</feature>
<evidence type="ECO:0000256" key="1">
    <source>
        <dbReference type="ARBA" id="ARBA00006180"/>
    </source>
</evidence>
<feature type="compositionally biased region" description="Polar residues" evidence="3">
    <location>
        <begin position="927"/>
        <end position="938"/>
    </location>
</feature>
<evidence type="ECO:0000256" key="2">
    <source>
        <dbReference type="ARBA" id="ARBA00023306"/>
    </source>
</evidence>
<dbReference type="Proteomes" id="UP000298138">
    <property type="component" value="Unassembled WGS sequence"/>
</dbReference>